<dbReference type="InterPro" id="IPR001680">
    <property type="entry name" value="WD40_rpt"/>
</dbReference>
<dbReference type="GO" id="GO:0005667">
    <property type="term" value="C:transcription regulator complex"/>
    <property type="evidence" value="ECO:0007669"/>
    <property type="project" value="TreeGrafter"/>
</dbReference>
<evidence type="ECO:0000256" key="1">
    <source>
        <dbReference type="ARBA" id="ARBA00004123"/>
    </source>
</evidence>
<feature type="region of interest" description="Disordered" evidence="6">
    <location>
        <begin position="302"/>
        <end position="327"/>
    </location>
</feature>
<organism evidence="8 9">
    <name type="scientific">Meloidogyne hapla</name>
    <name type="common">Root-knot nematode worm</name>
    <dbReference type="NCBI Taxonomy" id="6305"/>
    <lineage>
        <taxon>Eukaryota</taxon>
        <taxon>Metazoa</taxon>
        <taxon>Ecdysozoa</taxon>
        <taxon>Nematoda</taxon>
        <taxon>Chromadorea</taxon>
        <taxon>Rhabditida</taxon>
        <taxon>Tylenchina</taxon>
        <taxon>Tylenchomorpha</taxon>
        <taxon>Tylenchoidea</taxon>
        <taxon>Meloidogynidae</taxon>
        <taxon>Meloidogyninae</taxon>
        <taxon>Meloidogyne</taxon>
    </lineage>
</organism>
<feature type="domain" description="Groucho/TLE N-terminal Q-rich" evidence="7">
    <location>
        <begin position="56"/>
        <end position="169"/>
    </location>
</feature>
<protein>
    <submittedName>
        <fullName evidence="9">WD_REPEATS_REGION domain-containing protein</fullName>
    </submittedName>
</protein>
<feature type="coiled-coil region" evidence="5">
    <location>
        <begin position="54"/>
        <end position="88"/>
    </location>
</feature>
<dbReference type="PANTHER" id="PTHR10814">
    <property type="entry name" value="TRANSDUCIN-LIKE ENHANCER PROTEIN"/>
    <property type="match status" value="1"/>
</dbReference>
<proteinExistence type="inferred from homology"/>
<evidence type="ECO:0000256" key="3">
    <source>
        <dbReference type="ARBA" id="ARBA00023242"/>
    </source>
</evidence>
<comment type="similarity">
    <text evidence="2">Belongs to the WD repeat Groucho/TLE family.</text>
</comment>
<dbReference type="Proteomes" id="UP000095281">
    <property type="component" value="Unplaced"/>
</dbReference>
<dbReference type="AlphaFoldDB" id="A0A1I8BWH8"/>
<dbReference type="Pfam" id="PF00400">
    <property type="entry name" value="WD40"/>
    <property type="match status" value="3"/>
</dbReference>
<dbReference type="Gene3D" id="2.130.10.10">
    <property type="entry name" value="YVTN repeat-like/Quinoprotein amine dehydrogenase"/>
    <property type="match status" value="1"/>
</dbReference>
<sequence length="531" mass="59479">MPSSDQQYRLIPSNTNEELSLVLKEFLEKIIKVKIDEANEQINKETSKTINFSKERLKELLDMTNEEFELLQQELNITKLELEKCQKERIDDLQRYTIMNTDLSVRSLNIELQKQIEIVKRLSGILSHVVPMLPQEHQGSAVAAIERAKNIKPEEIEHMLNINMQEQQQLAAFNPSTITEETGDEQKLSTLQEELTNTKIELEKCQKERDDLLDKLKTISVKLRTLRENTCSSTSLSSDSSSSDSSTSSLDDIDDSKANFFFGSKYFFGIFTKDKQRVFTGGKGAVKMWDITERLFNSSAANASNDTSSGDDIGGSIETASNGGGRAASTEQWLPIATFQCLKDSYIRSIKLFPDASTLIVGGEARQLCILDVERGEIKQTFDCEAEACYALAISQDCKTCFSCCSNGVVNVWDLQSGERIVQLTGHNDGASCVDISGDGQKLWTGGLDNTVRCWDIGARQEIDNQTLESQWFVSTGKDNVVNCWRTPNFKKQLISYKEQSSVLACDISEDDRFLLTGAGDKKASLYEMGF</sequence>
<dbReference type="PRINTS" id="PR01850">
    <property type="entry name" value="GROUCHOFAMLY"/>
</dbReference>
<dbReference type="OMA" id="EKCQKER"/>
<dbReference type="PANTHER" id="PTHR10814:SF21">
    <property type="entry name" value="PROTEIN GROUCHO"/>
    <property type="match status" value="1"/>
</dbReference>
<accession>A0A1I8BWH8</accession>
<keyword evidence="4" id="KW-0853">WD repeat</keyword>
<evidence type="ECO:0000259" key="7">
    <source>
        <dbReference type="Pfam" id="PF03920"/>
    </source>
</evidence>
<evidence type="ECO:0000313" key="9">
    <source>
        <dbReference type="WBParaSite" id="MhA1_Contig68.frz3.gene4"/>
    </source>
</evidence>
<feature type="compositionally biased region" description="Low complexity" evidence="6">
    <location>
        <begin position="232"/>
        <end position="250"/>
    </location>
</feature>
<feature type="coiled-coil region" evidence="5">
    <location>
        <begin position="188"/>
        <end position="229"/>
    </location>
</feature>
<feature type="region of interest" description="Disordered" evidence="6">
    <location>
        <begin position="232"/>
        <end position="251"/>
    </location>
</feature>
<keyword evidence="3" id="KW-0539">Nucleus</keyword>
<evidence type="ECO:0000256" key="5">
    <source>
        <dbReference type="SAM" id="Coils"/>
    </source>
</evidence>
<dbReference type="GO" id="GO:0003714">
    <property type="term" value="F:transcription corepressor activity"/>
    <property type="evidence" value="ECO:0007669"/>
    <property type="project" value="TreeGrafter"/>
</dbReference>
<dbReference type="SUPFAM" id="SSF50978">
    <property type="entry name" value="WD40 repeat-like"/>
    <property type="match status" value="1"/>
</dbReference>
<name>A0A1I8BWH8_MELHA</name>
<reference evidence="9" key="1">
    <citation type="submission" date="2016-11" db="UniProtKB">
        <authorList>
            <consortium name="WormBaseParasite"/>
        </authorList>
    </citation>
    <scope>IDENTIFICATION</scope>
</reference>
<evidence type="ECO:0000256" key="4">
    <source>
        <dbReference type="PROSITE-ProRule" id="PRU00221"/>
    </source>
</evidence>
<dbReference type="InterPro" id="IPR005617">
    <property type="entry name" value="Groucho/TLE_N"/>
</dbReference>
<dbReference type="GO" id="GO:0090090">
    <property type="term" value="P:negative regulation of canonical Wnt signaling pathway"/>
    <property type="evidence" value="ECO:0007669"/>
    <property type="project" value="TreeGrafter"/>
</dbReference>
<evidence type="ECO:0000256" key="6">
    <source>
        <dbReference type="SAM" id="MobiDB-lite"/>
    </source>
</evidence>
<dbReference type="Pfam" id="PF03920">
    <property type="entry name" value="TLE_N"/>
    <property type="match status" value="1"/>
</dbReference>
<dbReference type="InterPro" id="IPR015943">
    <property type="entry name" value="WD40/YVTN_repeat-like_dom_sf"/>
</dbReference>
<dbReference type="PROSITE" id="PS50294">
    <property type="entry name" value="WD_REPEATS_REGION"/>
    <property type="match status" value="1"/>
</dbReference>
<keyword evidence="5" id="KW-0175">Coiled coil</keyword>
<evidence type="ECO:0000256" key="2">
    <source>
        <dbReference type="ARBA" id="ARBA00005969"/>
    </source>
</evidence>
<feature type="repeat" description="WD" evidence="4">
    <location>
        <begin position="424"/>
        <end position="465"/>
    </location>
</feature>
<dbReference type="WBParaSite" id="MhA1_Contig68.frz3.gene4">
    <property type="protein sequence ID" value="MhA1_Contig68.frz3.gene4"/>
    <property type="gene ID" value="MhA1_Contig68.frz3.gene4"/>
</dbReference>
<keyword evidence="8" id="KW-1185">Reference proteome</keyword>
<dbReference type="InterPro" id="IPR009146">
    <property type="entry name" value="Groucho_enhance"/>
</dbReference>
<dbReference type="PROSITE" id="PS50082">
    <property type="entry name" value="WD_REPEATS_2"/>
    <property type="match status" value="1"/>
</dbReference>
<dbReference type="SMART" id="SM00320">
    <property type="entry name" value="WD40"/>
    <property type="match status" value="5"/>
</dbReference>
<dbReference type="GO" id="GO:0005634">
    <property type="term" value="C:nucleus"/>
    <property type="evidence" value="ECO:0007669"/>
    <property type="project" value="UniProtKB-SubCell"/>
</dbReference>
<feature type="compositionally biased region" description="Low complexity" evidence="6">
    <location>
        <begin position="302"/>
        <end position="311"/>
    </location>
</feature>
<evidence type="ECO:0000313" key="8">
    <source>
        <dbReference type="Proteomes" id="UP000095281"/>
    </source>
</evidence>
<comment type="subcellular location">
    <subcellularLocation>
        <location evidence="1">Nucleus</location>
    </subcellularLocation>
</comment>
<dbReference type="InterPro" id="IPR036322">
    <property type="entry name" value="WD40_repeat_dom_sf"/>
</dbReference>